<name>A0ABV7K3Y6_9HYPH</name>
<evidence type="ECO:0000313" key="6">
    <source>
        <dbReference type="EMBL" id="MFC3204740.1"/>
    </source>
</evidence>
<comment type="similarity">
    <text evidence="1 3">Belongs to the D-isomer specific 2-hydroxyacid dehydrogenase family.</text>
</comment>
<dbReference type="GO" id="GO:0016491">
    <property type="term" value="F:oxidoreductase activity"/>
    <property type="evidence" value="ECO:0007669"/>
    <property type="project" value="UniProtKB-KW"/>
</dbReference>
<evidence type="ECO:0000313" key="7">
    <source>
        <dbReference type="Proteomes" id="UP001595583"/>
    </source>
</evidence>
<gene>
    <name evidence="6" type="ORF">ACFOHJ_00765</name>
</gene>
<dbReference type="InterPro" id="IPR006140">
    <property type="entry name" value="D-isomer_DH_NAD-bd"/>
</dbReference>
<evidence type="ECO:0000259" key="4">
    <source>
        <dbReference type="Pfam" id="PF00389"/>
    </source>
</evidence>
<keyword evidence="7" id="KW-1185">Reference proteome</keyword>
<dbReference type="Gene3D" id="3.40.50.720">
    <property type="entry name" value="NAD(P)-binding Rossmann-like Domain"/>
    <property type="match status" value="2"/>
</dbReference>
<dbReference type="CDD" id="cd05301">
    <property type="entry name" value="GDH"/>
    <property type="match status" value="1"/>
</dbReference>
<evidence type="ECO:0000256" key="1">
    <source>
        <dbReference type="ARBA" id="ARBA00005854"/>
    </source>
</evidence>
<dbReference type="Pfam" id="PF02826">
    <property type="entry name" value="2-Hacid_dh_C"/>
    <property type="match status" value="1"/>
</dbReference>
<dbReference type="EMBL" id="JBHRTK010000001">
    <property type="protein sequence ID" value="MFC3204740.1"/>
    <property type="molecule type" value="Genomic_DNA"/>
</dbReference>
<evidence type="ECO:0000259" key="5">
    <source>
        <dbReference type="Pfam" id="PF02826"/>
    </source>
</evidence>
<evidence type="ECO:0000256" key="2">
    <source>
        <dbReference type="ARBA" id="ARBA00023002"/>
    </source>
</evidence>
<dbReference type="Pfam" id="PF00389">
    <property type="entry name" value="2-Hacid_dh"/>
    <property type="match status" value="1"/>
</dbReference>
<feature type="domain" description="D-isomer specific 2-hydroxyacid dehydrogenase catalytic" evidence="4">
    <location>
        <begin position="3"/>
        <end position="316"/>
    </location>
</feature>
<dbReference type="PANTHER" id="PTHR10996:SF283">
    <property type="entry name" value="GLYOXYLATE_HYDROXYPYRUVATE REDUCTASE B"/>
    <property type="match status" value="1"/>
</dbReference>
<dbReference type="PANTHER" id="PTHR10996">
    <property type="entry name" value="2-HYDROXYACID DEHYDROGENASE-RELATED"/>
    <property type="match status" value="1"/>
</dbReference>
<dbReference type="InterPro" id="IPR036291">
    <property type="entry name" value="NAD(P)-bd_dom_sf"/>
</dbReference>
<dbReference type="SUPFAM" id="SSF52283">
    <property type="entry name" value="Formate/glycerate dehydrogenase catalytic domain-like"/>
    <property type="match status" value="1"/>
</dbReference>
<dbReference type="InterPro" id="IPR050223">
    <property type="entry name" value="D-isomer_2-hydroxyacid_DH"/>
</dbReference>
<dbReference type="RefSeq" id="WP_378217494.1">
    <property type="nucleotide sequence ID" value="NZ_JBHRTK010000001.1"/>
</dbReference>
<comment type="caution">
    <text evidence="6">The sequence shown here is derived from an EMBL/GenBank/DDBJ whole genome shotgun (WGS) entry which is preliminary data.</text>
</comment>
<keyword evidence="2 3" id="KW-0560">Oxidoreductase</keyword>
<accession>A0ABV7K3Y6</accession>
<dbReference type="SUPFAM" id="SSF51735">
    <property type="entry name" value="NAD(P)-binding Rossmann-fold domains"/>
    <property type="match status" value="1"/>
</dbReference>
<organism evidence="6 7">
    <name type="scientific">Aquamicrobium soli</name>
    <dbReference type="NCBI Taxonomy" id="1811518"/>
    <lineage>
        <taxon>Bacteria</taxon>
        <taxon>Pseudomonadati</taxon>
        <taxon>Pseudomonadota</taxon>
        <taxon>Alphaproteobacteria</taxon>
        <taxon>Hyphomicrobiales</taxon>
        <taxon>Phyllobacteriaceae</taxon>
        <taxon>Aquamicrobium</taxon>
    </lineage>
</organism>
<evidence type="ECO:0000256" key="3">
    <source>
        <dbReference type="RuleBase" id="RU003719"/>
    </source>
</evidence>
<dbReference type="EC" id="1.1.1.-" evidence="6"/>
<feature type="domain" description="D-isomer specific 2-hydroxyacid dehydrogenase NAD-binding" evidence="5">
    <location>
        <begin position="109"/>
        <end position="284"/>
    </location>
</feature>
<protein>
    <submittedName>
        <fullName evidence="6">2-hydroxyacid dehydrogenase</fullName>
        <ecNumber evidence="6">1.1.1.-</ecNumber>
    </submittedName>
</protein>
<dbReference type="Proteomes" id="UP001595583">
    <property type="component" value="Unassembled WGS sequence"/>
</dbReference>
<dbReference type="InterPro" id="IPR006139">
    <property type="entry name" value="D-isomer_2_OHA_DH_cat_dom"/>
</dbReference>
<dbReference type="PROSITE" id="PS00065">
    <property type="entry name" value="D_2_HYDROXYACID_DH_1"/>
    <property type="match status" value="1"/>
</dbReference>
<dbReference type="PROSITE" id="PS00671">
    <property type="entry name" value="D_2_HYDROXYACID_DH_3"/>
    <property type="match status" value="1"/>
</dbReference>
<reference evidence="7" key="1">
    <citation type="journal article" date="2019" name="Int. J. Syst. Evol. Microbiol.">
        <title>The Global Catalogue of Microorganisms (GCM) 10K type strain sequencing project: providing services to taxonomists for standard genome sequencing and annotation.</title>
        <authorList>
            <consortium name="The Broad Institute Genomics Platform"/>
            <consortium name="The Broad Institute Genome Sequencing Center for Infectious Disease"/>
            <person name="Wu L."/>
            <person name="Ma J."/>
        </authorList>
    </citation>
    <scope>NUCLEOTIDE SEQUENCE [LARGE SCALE GENOMIC DNA]</scope>
    <source>
        <strain evidence="7">KCTC 52165</strain>
    </source>
</reference>
<sequence length="317" mass="34452">MRIVIASPVPQAVADRAEAEFDAVLSQERELDAEALVATLRSSAARGVLVSSRQKLDATTIAALPETVKIIATCSVGFDHIDHEAARARGIVVTNTPDVLTDATADLAMMLLLCAARRAKEYAAVMDAGWRKRFALNEMLGVQPGGKNLGIIGMGRIGRAVASRARGFGMHILYHNRHRLPDDEAIGTRYFDMLEEMLPHCAFVSLHMPSAGSPVMTRERLDLLPRGAILVNTARGDLIDEEALLAALATGQVGAAGLDVFRGEPAFDLRFRDFPNVFLTPHMGSATIETRNAMGWRALDNLARFMEGRHPPDAINY</sequence>
<dbReference type="InterPro" id="IPR029752">
    <property type="entry name" value="D-isomer_DH_CS1"/>
</dbReference>
<dbReference type="InterPro" id="IPR029753">
    <property type="entry name" value="D-isomer_DH_CS"/>
</dbReference>
<proteinExistence type="inferred from homology"/>